<dbReference type="InterPro" id="IPR008201">
    <property type="entry name" value="HepT-like"/>
</dbReference>
<proteinExistence type="inferred from homology"/>
<dbReference type="AlphaFoldDB" id="A0A0C2QX36"/>
<dbReference type="GO" id="GO:0004540">
    <property type="term" value="F:RNA nuclease activity"/>
    <property type="evidence" value="ECO:0007669"/>
    <property type="project" value="InterPro"/>
</dbReference>
<name>A0A0C2QX36_9BACL</name>
<dbReference type="PANTHER" id="PTHR33397">
    <property type="entry name" value="UPF0331 PROTEIN YUTE"/>
    <property type="match status" value="1"/>
</dbReference>
<dbReference type="InterPro" id="IPR052379">
    <property type="entry name" value="Type_VII_TA_RNase"/>
</dbReference>
<comment type="caution">
    <text evidence="5">The sequence shown here is derived from an EMBL/GenBank/DDBJ whole genome shotgun (WGS) entry which is preliminary data.</text>
</comment>
<dbReference type="STRING" id="889306.KP78_38580"/>
<protein>
    <recommendedName>
        <fullName evidence="7">DUF86 domain-containing protein</fullName>
    </recommendedName>
</protein>
<dbReference type="GO" id="GO:0016787">
    <property type="term" value="F:hydrolase activity"/>
    <property type="evidence" value="ECO:0007669"/>
    <property type="project" value="UniProtKB-KW"/>
</dbReference>
<dbReference type="EMBL" id="JXRP01000022">
    <property type="protein sequence ID" value="KIL42635.1"/>
    <property type="molecule type" value="Genomic_DNA"/>
</dbReference>
<keyword evidence="2" id="KW-0540">Nuclease</keyword>
<evidence type="ECO:0000313" key="5">
    <source>
        <dbReference type="EMBL" id="KIL42635.1"/>
    </source>
</evidence>
<dbReference type="PANTHER" id="PTHR33397:SF5">
    <property type="entry name" value="RNASE YUTE-RELATED"/>
    <property type="match status" value="1"/>
</dbReference>
<dbReference type="Proteomes" id="UP000031938">
    <property type="component" value="Unassembled WGS sequence"/>
</dbReference>
<dbReference type="GO" id="GO:0110001">
    <property type="term" value="C:toxin-antitoxin complex"/>
    <property type="evidence" value="ECO:0007669"/>
    <property type="project" value="InterPro"/>
</dbReference>
<evidence type="ECO:0000313" key="6">
    <source>
        <dbReference type="Proteomes" id="UP000031938"/>
    </source>
</evidence>
<sequence length="145" mass="16956">MYFVDREMIEQTLKYMEKQLDFLKNQSSWTSHAHQLVLERLGHVTIEAILDVGNAMIDGFIMRDPGSYEDIIDILDDEKVITKEMIEPLKKVVECRKSLVQNYTSIDHEYIQRIFMSALPTLEKFPEVVRDFLQNELGPVSAFKN</sequence>
<evidence type="ECO:0000256" key="2">
    <source>
        <dbReference type="ARBA" id="ARBA00022722"/>
    </source>
</evidence>
<dbReference type="RefSeq" id="WP_041091038.1">
    <property type="nucleotide sequence ID" value="NZ_JXRP01000022.1"/>
</dbReference>
<dbReference type="PATRIC" id="fig|889306.3.peg.3875"/>
<gene>
    <name evidence="5" type="ORF">KP78_38580</name>
</gene>
<keyword evidence="6" id="KW-1185">Reference proteome</keyword>
<keyword evidence="3" id="KW-0378">Hydrolase</keyword>
<comment type="similarity">
    <text evidence="4">Belongs to the HepT RNase toxin family.</text>
</comment>
<dbReference type="InterPro" id="IPR037038">
    <property type="entry name" value="HepT-like_sf"/>
</dbReference>
<evidence type="ECO:0000256" key="3">
    <source>
        <dbReference type="ARBA" id="ARBA00022801"/>
    </source>
</evidence>
<reference evidence="5 6" key="1">
    <citation type="submission" date="2015-01" db="EMBL/GenBank/DDBJ databases">
        <title>Genome sequencing of Jeotgalibacillus soli.</title>
        <authorList>
            <person name="Goh K.M."/>
            <person name="Chan K.-G."/>
            <person name="Yaakop A.S."/>
            <person name="Ee R."/>
            <person name="Gan H.M."/>
            <person name="Chan C.S."/>
        </authorList>
    </citation>
    <scope>NUCLEOTIDE SEQUENCE [LARGE SCALE GENOMIC DNA]</scope>
    <source>
        <strain evidence="5 6">P9</strain>
    </source>
</reference>
<keyword evidence="1" id="KW-1277">Toxin-antitoxin system</keyword>
<evidence type="ECO:0000256" key="1">
    <source>
        <dbReference type="ARBA" id="ARBA00022649"/>
    </source>
</evidence>
<organism evidence="5 6">
    <name type="scientific">Jeotgalibacillus soli</name>
    <dbReference type="NCBI Taxonomy" id="889306"/>
    <lineage>
        <taxon>Bacteria</taxon>
        <taxon>Bacillati</taxon>
        <taxon>Bacillota</taxon>
        <taxon>Bacilli</taxon>
        <taxon>Bacillales</taxon>
        <taxon>Caryophanaceae</taxon>
        <taxon>Jeotgalibacillus</taxon>
    </lineage>
</organism>
<dbReference type="Pfam" id="PF01934">
    <property type="entry name" value="HepT-like"/>
    <property type="match status" value="1"/>
</dbReference>
<evidence type="ECO:0000256" key="4">
    <source>
        <dbReference type="ARBA" id="ARBA00024207"/>
    </source>
</evidence>
<dbReference type="Gene3D" id="1.20.120.580">
    <property type="entry name" value="bsu32300-like"/>
    <property type="match status" value="1"/>
</dbReference>
<accession>A0A0C2QX36</accession>
<dbReference type="OrthoDB" id="2375467at2"/>
<evidence type="ECO:0008006" key="7">
    <source>
        <dbReference type="Google" id="ProtNLM"/>
    </source>
</evidence>